<dbReference type="GO" id="GO:0097602">
    <property type="term" value="F:cullin family protein binding"/>
    <property type="evidence" value="ECO:0007669"/>
    <property type="project" value="TreeGrafter"/>
</dbReference>
<evidence type="ECO:0000259" key="3">
    <source>
        <dbReference type="PROSITE" id="PS51229"/>
    </source>
</evidence>
<comment type="function">
    <text evidence="1">Neddylation of cullins play an essential role in the regulation of SCF-type complexes activity.</text>
</comment>
<dbReference type="EMBL" id="WJQU01000004">
    <property type="protein sequence ID" value="KAJ6635677.1"/>
    <property type="molecule type" value="Genomic_DNA"/>
</dbReference>
<name>A0A9Q0MSS3_9DIPT</name>
<dbReference type="FunFam" id="1.10.238.200:FF:000002">
    <property type="entry name" value="DCN1-like protein"/>
    <property type="match status" value="1"/>
</dbReference>
<dbReference type="GO" id="GO:0045116">
    <property type="term" value="P:protein neddylation"/>
    <property type="evidence" value="ECO:0007669"/>
    <property type="project" value="TreeGrafter"/>
</dbReference>
<protein>
    <recommendedName>
        <fullName evidence="1">Defective in cullin neddylation protein</fullName>
    </recommendedName>
</protein>
<dbReference type="AlphaFoldDB" id="A0A9Q0MSS3"/>
<dbReference type="Gene3D" id="1.10.238.10">
    <property type="entry name" value="EF-hand"/>
    <property type="match status" value="1"/>
</dbReference>
<accession>A0A9Q0MSS3</accession>
<reference evidence="4" key="1">
    <citation type="submission" date="2022-07" db="EMBL/GenBank/DDBJ databases">
        <authorList>
            <person name="Trinca V."/>
            <person name="Uliana J.V.C."/>
            <person name="Torres T.T."/>
            <person name="Ward R.J."/>
            <person name="Monesi N."/>
        </authorList>
    </citation>
    <scope>NUCLEOTIDE SEQUENCE</scope>
    <source>
        <strain evidence="4">HSMRA1968</strain>
        <tissue evidence="4">Whole embryos</tissue>
    </source>
</reference>
<dbReference type="Proteomes" id="UP001151699">
    <property type="component" value="Chromosome C"/>
</dbReference>
<proteinExistence type="predicted"/>
<dbReference type="PROSITE" id="PS51229">
    <property type="entry name" value="DCUN1"/>
    <property type="match status" value="1"/>
</dbReference>
<sequence>MTSDLNQFNFSATKMPRGSKRSRRTQASETDMTHDCSEKRPKQQQSRRQKDEVFNNNRCITWFRQYTTPNDPDTLGPAGMEKFCEDIGVEPTNIVMLVLAYKMNARQQCYFTQSEWTQGFSDLQCDNASKVKSKLDHLRSCLNDFNTFKGIYRYAYDFTKDKDQRSMDVETAKTMLMLLLGKDWSLYPEFAKFLDSSKYKVINKDQWCNILEFSRTINEDLSNYDIDGAWPVLLDEFVEWLRQSRSQ</sequence>
<dbReference type="InterPro" id="IPR042460">
    <property type="entry name" value="DCN1-like_PONY"/>
</dbReference>
<dbReference type="PANTHER" id="PTHR12281">
    <property type="entry name" value="RP42 RELATED"/>
    <property type="match status" value="1"/>
</dbReference>
<feature type="region of interest" description="Disordered" evidence="2">
    <location>
        <begin position="1"/>
        <end position="51"/>
    </location>
</feature>
<gene>
    <name evidence="4" type="primary">dcun1d4</name>
    <name evidence="4" type="ORF">Bhyg_14263</name>
</gene>
<dbReference type="GO" id="GO:0031624">
    <property type="term" value="F:ubiquitin conjugating enzyme binding"/>
    <property type="evidence" value="ECO:0007669"/>
    <property type="project" value="TreeGrafter"/>
</dbReference>
<evidence type="ECO:0000313" key="4">
    <source>
        <dbReference type="EMBL" id="KAJ6635677.1"/>
    </source>
</evidence>
<dbReference type="GO" id="GO:0032182">
    <property type="term" value="F:ubiquitin-like protein binding"/>
    <property type="evidence" value="ECO:0007669"/>
    <property type="project" value="TreeGrafter"/>
</dbReference>
<evidence type="ECO:0000313" key="5">
    <source>
        <dbReference type="Proteomes" id="UP001151699"/>
    </source>
</evidence>
<feature type="domain" description="DCUN1" evidence="3">
    <location>
        <begin position="54"/>
        <end position="242"/>
    </location>
</feature>
<dbReference type="InterPro" id="IPR014764">
    <property type="entry name" value="DCN-prot"/>
</dbReference>
<dbReference type="Gene3D" id="1.10.238.200">
    <property type="entry name" value="Cullin, PONY binding domain"/>
    <property type="match status" value="1"/>
</dbReference>
<keyword evidence="5" id="KW-1185">Reference proteome</keyword>
<comment type="caution">
    <text evidence="4">The sequence shown here is derived from an EMBL/GenBank/DDBJ whole genome shotgun (WGS) entry which is preliminary data.</text>
</comment>
<evidence type="ECO:0000256" key="1">
    <source>
        <dbReference type="RuleBase" id="RU410713"/>
    </source>
</evidence>
<evidence type="ECO:0000256" key="2">
    <source>
        <dbReference type="SAM" id="MobiDB-lite"/>
    </source>
</evidence>
<organism evidence="4 5">
    <name type="scientific">Pseudolycoriella hygida</name>
    <dbReference type="NCBI Taxonomy" id="35572"/>
    <lineage>
        <taxon>Eukaryota</taxon>
        <taxon>Metazoa</taxon>
        <taxon>Ecdysozoa</taxon>
        <taxon>Arthropoda</taxon>
        <taxon>Hexapoda</taxon>
        <taxon>Insecta</taxon>
        <taxon>Pterygota</taxon>
        <taxon>Neoptera</taxon>
        <taxon>Endopterygota</taxon>
        <taxon>Diptera</taxon>
        <taxon>Nematocera</taxon>
        <taxon>Sciaroidea</taxon>
        <taxon>Sciaridae</taxon>
        <taxon>Pseudolycoriella</taxon>
    </lineage>
</organism>
<feature type="compositionally biased region" description="Basic and acidic residues" evidence="2">
    <location>
        <begin position="31"/>
        <end position="41"/>
    </location>
</feature>
<dbReference type="OrthoDB" id="286637at2759"/>
<dbReference type="GO" id="GO:0000151">
    <property type="term" value="C:ubiquitin ligase complex"/>
    <property type="evidence" value="ECO:0007669"/>
    <property type="project" value="TreeGrafter"/>
</dbReference>
<dbReference type="PANTHER" id="PTHR12281:SF12">
    <property type="entry name" value="DEFECTIVE IN CULLIN NEDDYLATION PROTEIN"/>
    <property type="match status" value="1"/>
</dbReference>
<feature type="compositionally biased region" description="Polar residues" evidence="2">
    <location>
        <begin position="1"/>
        <end position="12"/>
    </location>
</feature>
<dbReference type="InterPro" id="IPR005176">
    <property type="entry name" value="PONY_dom"/>
</dbReference>
<dbReference type="Pfam" id="PF03556">
    <property type="entry name" value="Cullin_binding"/>
    <property type="match status" value="1"/>
</dbReference>